<accession>O02232</accession>
<evidence type="ECO:0000313" key="2">
    <source>
        <dbReference type="EMBL" id="CAB05466.1"/>
    </source>
</evidence>
<dbReference type="Bgee" id="WBGene00008292">
    <property type="expression patterns" value="Expressed in embryo and 2 other cell types or tissues"/>
</dbReference>
<dbReference type="CTD" id="173112"/>
<dbReference type="Pfam" id="PF03314">
    <property type="entry name" value="DUF273"/>
    <property type="match status" value="1"/>
</dbReference>
<dbReference type="AlphaFoldDB" id="O02232"/>
<protein>
    <submittedName>
        <fullName evidence="2">Nucleotide-diphospho-sugar transferase domain-containing protein</fullName>
    </submittedName>
</protein>
<keyword evidence="2" id="KW-0808">Transferase</keyword>
<dbReference type="FunCoup" id="O02232">
    <property type="interactions" value="1"/>
</dbReference>
<keyword evidence="1" id="KW-1133">Transmembrane helix</keyword>
<reference evidence="2 3" key="1">
    <citation type="journal article" date="1998" name="Science">
        <title>Genome sequence of the nematode C. elegans: a platform for investigating biology.</title>
        <authorList>
            <consortium name="The C. elegans sequencing consortium"/>
            <person name="Sulson J.E."/>
            <person name="Waterston R."/>
        </authorList>
    </citation>
    <scope>NUCLEOTIDE SEQUENCE [LARGE SCALE GENOMIC DNA]</scope>
    <source>
        <strain evidence="2 3">Bristol N2</strain>
    </source>
</reference>
<proteinExistence type="predicted"/>
<dbReference type="KEGG" id="cel:CELE_C54C8.4"/>
<dbReference type="RefSeq" id="NP_493159.1">
    <property type="nucleotide sequence ID" value="NM_060758.5"/>
</dbReference>
<sequence length="399" mass="46244">MSNPHCKLTIKLLLSCFVIYSTFSILNYLLFTGSNIKNLLNERRPQKYQPYPIIEAGGGLNISSENIAIVIILSKSHDRSYYQIAIDSVECYAKAHGYEFVLTNDSNFGCDHIKINIFRRHCVLAKILVDYEAVVHIDGDMGIVNPKRRIQEYMTESSDIVFYDRHFAPEVAMCYIVKNTEYAITLLNEFAEYERKLPNSSHGSENGALHIFLAEKLFPHNQIDIDVCRIAWENSWNIVDQFAYTHCIRAIFGASIDFDKIRILRKGTGFARDDWITGGVWSPERDFMLHGWKMRQLAPTPAGVVKAGAMSELIWYSPFLGSFDMEKCSMGNTTWYYNPSLIASRETVEVVLQQEDVISAARKVNYFYRLYKVITNSFWWYIYQSHVWKSDYPLYFLNE</sequence>
<dbReference type="UCSC" id="C54C8.4">
    <property type="organism name" value="c. elegans"/>
</dbReference>
<dbReference type="OrthoDB" id="407658at2759"/>
<evidence type="ECO:0000313" key="3">
    <source>
        <dbReference type="Proteomes" id="UP000001940"/>
    </source>
</evidence>
<dbReference type="PANTHER" id="PTHR31562:SF13">
    <property type="entry name" value="NUCLEOTID_TRANS DOMAIN-CONTAINING PROTEIN-RELATED"/>
    <property type="match status" value="1"/>
</dbReference>
<dbReference type="eggNOG" id="ENOG502SE55">
    <property type="taxonomic scope" value="Eukaryota"/>
</dbReference>
<dbReference type="HOGENOM" id="CLU_045307_0_0_1"/>
<dbReference type="OMA" id="HIDADIG"/>
<dbReference type="InParanoid" id="O02232"/>
<dbReference type="PhylomeDB" id="O02232"/>
<evidence type="ECO:0000313" key="4">
    <source>
        <dbReference type="WormBase" id="C54C8.4"/>
    </source>
</evidence>
<dbReference type="Gene3D" id="3.90.550.10">
    <property type="entry name" value="Spore Coat Polysaccharide Biosynthesis Protein SpsA, Chain A"/>
    <property type="match status" value="1"/>
</dbReference>
<organism evidence="2 3">
    <name type="scientific">Caenorhabditis elegans</name>
    <dbReference type="NCBI Taxonomy" id="6239"/>
    <lineage>
        <taxon>Eukaryota</taxon>
        <taxon>Metazoa</taxon>
        <taxon>Ecdysozoa</taxon>
        <taxon>Nematoda</taxon>
        <taxon>Chromadorea</taxon>
        <taxon>Rhabditida</taxon>
        <taxon>Rhabditina</taxon>
        <taxon>Rhabditomorpha</taxon>
        <taxon>Rhabditoidea</taxon>
        <taxon>Rhabditidae</taxon>
        <taxon>Peloderinae</taxon>
        <taxon>Caenorhabditis</taxon>
    </lineage>
</organism>
<dbReference type="AGR" id="WB:WBGene00008292"/>
<keyword evidence="1" id="KW-0472">Membrane</keyword>
<dbReference type="PIR" id="T20204">
    <property type="entry name" value="T20204"/>
</dbReference>
<dbReference type="PANTHER" id="PTHR31562">
    <property type="entry name" value="PROTEIN CBG18972"/>
    <property type="match status" value="1"/>
</dbReference>
<dbReference type="GeneID" id="173112"/>
<dbReference type="STRING" id="6239.C54C8.4.1"/>
<feature type="transmembrane region" description="Helical" evidence="1">
    <location>
        <begin position="12"/>
        <end position="31"/>
    </location>
</feature>
<dbReference type="WormBase" id="C54C8.4">
    <property type="protein sequence ID" value="CE08967"/>
    <property type="gene ID" value="WBGene00008292"/>
</dbReference>
<dbReference type="InterPro" id="IPR004988">
    <property type="entry name" value="DUF273"/>
</dbReference>
<name>O02232_CAEEL</name>
<dbReference type="GO" id="GO:0016740">
    <property type="term" value="F:transferase activity"/>
    <property type="evidence" value="ECO:0007669"/>
    <property type="project" value="UniProtKB-KW"/>
</dbReference>
<gene>
    <name evidence="2 4" type="ORF">C54C8.4</name>
    <name evidence="2" type="ORF">CELE_C54C8.4</name>
</gene>
<dbReference type="InterPro" id="IPR029044">
    <property type="entry name" value="Nucleotide-diphossugar_trans"/>
</dbReference>
<keyword evidence="1" id="KW-0812">Transmembrane</keyword>
<dbReference type="EMBL" id="BX284601">
    <property type="protein sequence ID" value="CAB05466.1"/>
    <property type="molecule type" value="Genomic_DNA"/>
</dbReference>
<evidence type="ECO:0000256" key="1">
    <source>
        <dbReference type="SAM" id="Phobius"/>
    </source>
</evidence>
<dbReference type="PaxDb" id="6239-C54C8.4"/>
<keyword evidence="3" id="KW-1185">Reference proteome</keyword>
<dbReference type="Proteomes" id="UP000001940">
    <property type="component" value="Chromosome I"/>
</dbReference>